<feature type="transmembrane region" description="Helical" evidence="1">
    <location>
        <begin position="16"/>
        <end position="33"/>
    </location>
</feature>
<sequence>MGSRDKLLKVFTRKQLYIYFITNLLINAVIPYFGFEDRHAVSLFHGAHSMARFLIPMSVFVPFGITFDILKKCITFSEKNGLTPLLPEGYARLPFMLKLAGVNALATGGLVLGLMWIVYISMPAGYRFEGSWLALISGGIAGGLAILFTWLPLYVVKKLPSA</sequence>
<dbReference type="EMBL" id="CP140154">
    <property type="protein sequence ID" value="WQG86741.1"/>
    <property type="molecule type" value="Genomic_DNA"/>
</dbReference>
<evidence type="ECO:0000313" key="2">
    <source>
        <dbReference type="EMBL" id="SFW54983.1"/>
    </source>
</evidence>
<name>A0A1K1Q511_9BACT</name>
<evidence type="ECO:0000313" key="3">
    <source>
        <dbReference type="EMBL" id="WQG86741.1"/>
    </source>
</evidence>
<dbReference type="EMBL" id="FPIZ01000007">
    <property type="protein sequence ID" value="SFW54983.1"/>
    <property type="molecule type" value="Genomic_DNA"/>
</dbReference>
<dbReference type="Proteomes" id="UP000183788">
    <property type="component" value="Unassembled WGS sequence"/>
</dbReference>
<feature type="transmembrane region" description="Helical" evidence="1">
    <location>
        <begin position="53"/>
        <end position="70"/>
    </location>
</feature>
<dbReference type="AlphaFoldDB" id="A0A1K1Q511"/>
<organism evidence="2 4">
    <name type="scientific">Chitinophaga sancti</name>
    <dbReference type="NCBI Taxonomy" id="1004"/>
    <lineage>
        <taxon>Bacteria</taxon>
        <taxon>Pseudomonadati</taxon>
        <taxon>Bacteroidota</taxon>
        <taxon>Chitinophagia</taxon>
        <taxon>Chitinophagales</taxon>
        <taxon>Chitinophagaceae</taxon>
        <taxon>Chitinophaga</taxon>
    </lineage>
</organism>
<gene>
    <name evidence="2" type="ORF">SAMN05661012_02437</name>
    <name evidence="3" type="ORF">SR876_17525</name>
</gene>
<dbReference type="STRING" id="1004.SAMN05661012_02437"/>
<keyword evidence="1" id="KW-0812">Transmembrane</keyword>
<reference evidence="2 4" key="1">
    <citation type="submission" date="2016-11" db="EMBL/GenBank/DDBJ databases">
        <authorList>
            <person name="Jaros S."/>
            <person name="Januszkiewicz K."/>
            <person name="Wedrychowicz H."/>
        </authorList>
    </citation>
    <scope>NUCLEOTIDE SEQUENCE [LARGE SCALE GENOMIC DNA]</scope>
    <source>
        <strain evidence="2 4">DSM 784</strain>
    </source>
</reference>
<feature type="transmembrane region" description="Helical" evidence="1">
    <location>
        <begin position="132"/>
        <end position="156"/>
    </location>
</feature>
<keyword evidence="1" id="KW-0472">Membrane</keyword>
<dbReference type="RefSeq" id="WP_072360332.1">
    <property type="nucleotide sequence ID" value="NZ_CP139972.1"/>
</dbReference>
<accession>A0A1K1Q511</accession>
<evidence type="ECO:0000256" key="1">
    <source>
        <dbReference type="SAM" id="Phobius"/>
    </source>
</evidence>
<proteinExistence type="predicted"/>
<feature type="transmembrane region" description="Helical" evidence="1">
    <location>
        <begin position="99"/>
        <end position="120"/>
    </location>
</feature>
<reference evidence="3 5" key="2">
    <citation type="submission" date="2023-11" db="EMBL/GenBank/DDBJ databases">
        <title>MicrobeMod: A computational toolkit for identifying prokaryotic methylation and restriction-modification with nanopore sequencing.</title>
        <authorList>
            <person name="Crits-Christoph A."/>
            <person name="Kang S.C."/>
            <person name="Lee H."/>
            <person name="Ostrov N."/>
        </authorList>
    </citation>
    <scope>NUCLEOTIDE SEQUENCE [LARGE SCALE GENOMIC DNA]</scope>
    <source>
        <strain evidence="3 5">ATCC 23090</strain>
    </source>
</reference>
<keyword evidence="1" id="KW-1133">Transmembrane helix</keyword>
<evidence type="ECO:0000313" key="4">
    <source>
        <dbReference type="Proteomes" id="UP000183788"/>
    </source>
</evidence>
<protein>
    <submittedName>
        <fullName evidence="2">Uncharacterized protein</fullName>
    </submittedName>
</protein>
<dbReference type="Proteomes" id="UP001326715">
    <property type="component" value="Chromosome"/>
</dbReference>
<dbReference type="OrthoDB" id="661986at2"/>
<keyword evidence="5" id="KW-1185">Reference proteome</keyword>
<evidence type="ECO:0000313" key="5">
    <source>
        <dbReference type="Proteomes" id="UP001326715"/>
    </source>
</evidence>